<organism evidence="2 3">
    <name type="scientific">Streptomyces varsoviensis</name>
    <dbReference type="NCBI Taxonomy" id="67373"/>
    <lineage>
        <taxon>Bacteria</taxon>
        <taxon>Bacillati</taxon>
        <taxon>Actinomycetota</taxon>
        <taxon>Actinomycetes</taxon>
        <taxon>Kitasatosporales</taxon>
        <taxon>Streptomycetaceae</taxon>
        <taxon>Streptomyces</taxon>
    </lineage>
</organism>
<name>A0ABR5IWA2_9ACTN</name>
<reference evidence="2 3" key="1">
    <citation type="submission" date="2015-07" db="EMBL/GenBank/DDBJ databases">
        <authorList>
            <person name="Ju K.-S."/>
            <person name="Doroghazi J.R."/>
            <person name="Metcalf W.W."/>
        </authorList>
    </citation>
    <scope>NUCLEOTIDE SEQUENCE [LARGE SCALE GENOMIC DNA]</scope>
    <source>
        <strain evidence="2 3">NRRL B-3589</strain>
    </source>
</reference>
<evidence type="ECO:0000256" key="1">
    <source>
        <dbReference type="SAM" id="Phobius"/>
    </source>
</evidence>
<evidence type="ECO:0000313" key="3">
    <source>
        <dbReference type="Proteomes" id="UP000037020"/>
    </source>
</evidence>
<protein>
    <submittedName>
        <fullName evidence="2">Uncharacterized protein</fullName>
    </submittedName>
</protein>
<keyword evidence="1" id="KW-0472">Membrane</keyword>
<proteinExistence type="predicted"/>
<dbReference type="Proteomes" id="UP000037020">
    <property type="component" value="Unassembled WGS sequence"/>
</dbReference>
<keyword evidence="1" id="KW-0812">Transmembrane</keyword>
<keyword evidence="1" id="KW-1133">Transmembrane helix</keyword>
<comment type="caution">
    <text evidence="2">The sequence shown here is derived from an EMBL/GenBank/DDBJ whole genome shotgun (WGS) entry which is preliminary data.</text>
</comment>
<gene>
    <name evidence="2" type="ORF">ADK38_36750</name>
</gene>
<feature type="non-terminal residue" evidence="2">
    <location>
        <position position="84"/>
    </location>
</feature>
<feature type="transmembrane region" description="Helical" evidence="1">
    <location>
        <begin position="55"/>
        <end position="73"/>
    </location>
</feature>
<keyword evidence="3" id="KW-1185">Reference proteome</keyword>
<sequence>MSPRHPGAAADRHAETEARLRAALEARAELITPHDLAPAPPPAGRAWGTRRVRRAVLAAVGAVAASAALWLLLPGSPLRTHQAP</sequence>
<accession>A0ABR5IWA2</accession>
<dbReference type="EMBL" id="LGUT01003431">
    <property type="protein sequence ID" value="KOG85424.1"/>
    <property type="molecule type" value="Genomic_DNA"/>
</dbReference>
<evidence type="ECO:0000313" key="2">
    <source>
        <dbReference type="EMBL" id="KOG85424.1"/>
    </source>
</evidence>